<proteinExistence type="predicted"/>
<dbReference type="EMBL" id="JAPDRQ010000310">
    <property type="protein sequence ID" value="KAJ9650775.1"/>
    <property type="molecule type" value="Genomic_DNA"/>
</dbReference>
<reference evidence="1" key="1">
    <citation type="submission" date="2022-10" db="EMBL/GenBank/DDBJ databases">
        <title>Culturing micro-colonial fungi from biological soil crusts in the Mojave desert and describing Neophaeococcomyces mojavensis, and introducing the new genera and species Taxawa tesnikishii.</title>
        <authorList>
            <person name="Kurbessoian T."/>
            <person name="Stajich J.E."/>
        </authorList>
    </citation>
    <scope>NUCLEOTIDE SEQUENCE</scope>
    <source>
        <strain evidence="1">JES_112</strain>
    </source>
</reference>
<name>A0ACC2ZTD0_9EURO</name>
<keyword evidence="2" id="KW-1185">Reference proteome</keyword>
<organism evidence="1 2">
    <name type="scientific">Neophaeococcomyces mojaviensis</name>
    <dbReference type="NCBI Taxonomy" id="3383035"/>
    <lineage>
        <taxon>Eukaryota</taxon>
        <taxon>Fungi</taxon>
        <taxon>Dikarya</taxon>
        <taxon>Ascomycota</taxon>
        <taxon>Pezizomycotina</taxon>
        <taxon>Eurotiomycetes</taxon>
        <taxon>Chaetothyriomycetidae</taxon>
        <taxon>Chaetothyriales</taxon>
        <taxon>Chaetothyriales incertae sedis</taxon>
        <taxon>Neophaeococcomyces</taxon>
    </lineage>
</organism>
<evidence type="ECO:0000313" key="2">
    <source>
        <dbReference type="Proteomes" id="UP001172386"/>
    </source>
</evidence>
<accession>A0ACC2ZTD0</accession>
<sequence length="611" mass="69325">MAELVPRLHALRPLVEKICKVSGATGVSIGIIHEAQVVLTDNFGFRDVNDKIRPDQDTVYYLASLSKSFTAAGIAHLINRTPEINWETPVSHAYQPLSHKDPEIRQHATVLDFLSHRTGLAPKNHIWSQEYGHFTLRRGEDIRMVTYLEKIAEFRSRWIYNNWGYAVADELIEHLSGVSWGDYLKQHIFDPVGMNRTFTKRQQKDKNVAKAYITLANGEPWEVKEPDGEDGEIMEGALAVKSCVRDLLKYYIAFMKAVEADKGKEASSYDRDQPFVDAAKMVEPHIKLSTESQDFDGSYGLGWVRVRLPCTLGAIGMNHGFVGKMPIVGRGIPKKTTCYYHQGSANSFLSSVHLLPDTESGVVVLTNSMAKNDVADWLGELYLETILDSPKKNDYFKLAQNSAETALALWPGMRMELAEKQIPNTPVRLFGEYVGLYYNSIGNYHIEILTKDDKLLMRFQREKNIAYDLTHYHYDTFSWLITHDQDVKLGRFPVTRASFYLIEFNSHGPNDMKIDSLIWIHDDEVPEGERFFKKNGQCASMIASLPSPRHEPIRERTSASIAQLASELEGETKLIYDGSRQQREVAVVSTELEDKTEGITDGVRELQNGRL</sequence>
<protein>
    <submittedName>
        <fullName evidence="1">Uncharacterized protein</fullName>
    </submittedName>
</protein>
<comment type="caution">
    <text evidence="1">The sequence shown here is derived from an EMBL/GenBank/DDBJ whole genome shotgun (WGS) entry which is preliminary data.</text>
</comment>
<evidence type="ECO:0000313" key="1">
    <source>
        <dbReference type="EMBL" id="KAJ9650775.1"/>
    </source>
</evidence>
<dbReference type="Proteomes" id="UP001172386">
    <property type="component" value="Unassembled WGS sequence"/>
</dbReference>
<gene>
    <name evidence="1" type="ORF">H2198_009930</name>
</gene>